<keyword evidence="5" id="KW-0564">Palmitate</keyword>
<dbReference type="Pfam" id="PF03180">
    <property type="entry name" value="Lipoprotein_9"/>
    <property type="match status" value="1"/>
</dbReference>
<evidence type="ECO:0000256" key="3">
    <source>
        <dbReference type="ARBA" id="ARBA00022729"/>
    </source>
</evidence>
<keyword evidence="9" id="KW-1185">Reference proteome</keyword>
<reference evidence="9" key="1">
    <citation type="submission" date="2016-01" db="EMBL/GenBank/DDBJ databases">
        <authorList>
            <person name="Peeters C."/>
        </authorList>
    </citation>
    <scope>NUCLEOTIDE SEQUENCE [LARGE SCALE GENOMIC DNA]</scope>
</reference>
<evidence type="ECO:0000256" key="7">
    <source>
        <dbReference type="SAM" id="SignalP"/>
    </source>
</evidence>
<dbReference type="Gene3D" id="3.40.190.10">
    <property type="entry name" value="Periplasmic binding protein-like II"/>
    <property type="match status" value="2"/>
</dbReference>
<dbReference type="InterPro" id="IPR004872">
    <property type="entry name" value="Lipoprotein_NlpA"/>
</dbReference>
<dbReference type="GO" id="GO:0016020">
    <property type="term" value="C:membrane"/>
    <property type="evidence" value="ECO:0007669"/>
    <property type="project" value="UniProtKB-SubCell"/>
</dbReference>
<comment type="subcellular location">
    <subcellularLocation>
        <location evidence="1">Membrane</location>
        <topology evidence="1">Lipid-anchor</topology>
    </subcellularLocation>
</comment>
<dbReference type="PANTHER" id="PTHR30429:SF0">
    <property type="entry name" value="METHIONINE-BINDING LIPOPROTEIN METQ"/>
    <property type="match status" value="1"/>
</dbReference>
<organism evidence="8 9">
    <name type="scientific">Caballeronia cordobensis</name>
    <name type="common">Burkholderia cordobensis</name>
    <dbReference type="NCBI Taxonomy" id="1353886"/>
    <lineage>
        <taxon>Bacteria</taxon>
        <taxon>Pseudomonadati</taxon>
        <taxon>Pseudomonadota</taxon>
        <taxon>Betaproteobacteria</taxon>
        <taxon>Burkholderiales</taxon>
        <taxon>Burkholderiaceae</taxon>
        <taxon>Caballeronia</taxon>
    </lineage>
</organism>
<evidence type="ECO:0000256" key="2">
    <source>
        <dbReference type="ARBA" id="ARBA00008973"/>
    </source>
</evidence>
<evidence type="ECO:0000313" key="8">
    <source>
        <dbReference type="EMBL" id="SAL33443.1"/>
    </source>
</evidence>
<evidence type="ECO:0000256" key="5">
    <source>
        <dbReference type="ARBA" id="ARBA00023139"/>
    </source>
</evidence>
<evidence type="ECO:0000256" key="6">
    <source>
        <dbReference type="ARBA" id="ARBA00023288"/>
    </source>
</evidence>
<dbReference type="SUPFAM" id="SSF53850">
    <property type="entry name" value="Periplasmic binding protein-like II"/>
    <property type="match status" value="1"/>
</dbReference>
<evidence type="ECO:0000256" key="4">
    <source>
        <dbReference type="ARBA" id="ARBA00023136"/>
    </source>
</evidence>
<dbReference type="PANTHER" id="PTHR30429">
    <property type="entry name" value="D-METHIONINE-BINDING LIPOPROTEIN METQ"/>
    <property type="match status" value="1"/>
</dbReference>
<dbReference type="RefSeq" id="WP_053570257.1">
    <property type="nucleotide sequence ID" value="NZ_FCNY02000005.1"/>
</dbReference>
<protein>
    <submittedName>
        <fullName evidence="8">Lipoprotein YaeC</fullName>
    </submittedName>
</protein>
<comment type="similarity">
    <text evidence="2">Belongs to the NlpA lipoprotein family.</text>
</comment>
<evidence type="ECO:0000256" key="1">
    <source>
        <dbReference type="ARBA" id="ARBA00004635"/>
    </source>
</evidence>
<dbReference type="AlphaFoldDB" id="A0A158GNE4"/>
<dbReference type="EMBL" id="FCNY02000005">
    <property type="protein sequence ID" value="SAL33443.1"/>
    <property type="molecule type" value="Genomic_DNA"/>
</dbReference>
<sequence length="270" mass="29634">MLHRTVLKFALSVLVSGLLATGASAQTAKPRVLKVATGGVAPYADILKFALDHSDLKQQGVDVQVVQMTDFVQINPLTEQKQLDASFFQHFPYLDQSNHDHQTHLVPVVPVFTSVFGAFSKRYKSIKDLPDGSLIVFPNDPANSGRSLALFADYGLITLRPGAGIKATQADIASNPHRFKFREVDQLMLTRTLDDADLVAINAAYILQLGMSPSKDALITEKVDRFPSGLVARPDNKNDEAVQKLAKALTTPEVRQFMTQKFGDSVKPLF</sequence>
<evidence type="ECO:0000313" key="9">
    <source>
        <dbReference type="Proteomes" id="UP000054740"/>
    </source>
</evidence>
<accession>A0A158GNE4</accession>
<feature type="signal peptide" evidence="7">
    <location>
        <begin position="1"/>
        <end position="25"/>
    </location>
</feature>
<proteinExistence type="inferred from homology"/>
<keyword evidence="6 8" id="KW-0449">Lipoprotein</keyword>
<gene>
    <name evidence="8" type="ORF">AWB70_02219</name>
</gene>
<feature type="chain" id="PRO_5011120566" evidence="7">
    <location>
        <begin position="26"/>
        <end position="270"/>
    </location>
</feature>
<name>A0A158GNE4_CABCO</name>
<dbReference type="Proteomes" id="UP000054740">
    <property type="component" value="Unassembled WGS sequence"/>
</dbReference>
<keyword evidence="4" id="KW-0472">Membrane</keyword>
<keyword evidence="3 7" id="KW-0732">Signal</keyword>